<dbReference type="EMBL" id="MU128975">
    <property type="protein sequence ID" value="KAF9513266.1"/>
    <property type="molecule type" value="Genomic_DNA"/>
</dbReference>
<evidence type="ECO:0000256" key="7">
    <source>
        <dbReference type="ARBA" id="ARBA00022692"/>
    </source>
</evidence>
<comment type="function">
    <text evidence="1">Accessory subunit of the mitochondrial membrane respiratory chain NADH dehydrogenase (Complex I), that is believed not to be involved in catalysis. Complex I functions in the transfer of electrons from NADH to the respiratory chain. The immediate electron acceptor for the enzyme is believed to be ubiquinone.</text>
</comment>
<accession>A0A9P6AWJ9</accession>
<evidence type="ECO:0000313" key="15">
    <source>
        <dbReference type="EMBL" id="KAF9513266.1"/>
    </source>
</evidence>
<dbReference type="PANTHER" id="PTHR17098:SF2">
    <property type="entry name" value="NADH DEHYDROGENASE [UBIQUINONE] 1 ALPHA SUBCOMPLEX SUBUNIT 1"/>
    <property type="match status" value="1"/>
</dbReference>
<keyword evidence="7 14" id="KW-0812">Transmembrane</keyword>
<evidence type="ECO:0000256" key="14">
    <source>
        <dbReference type="SAM" id="Phobius"/>
    </source>
</evidence>
<dbReference type="PANTHER" id="PTHR17098">
    <property type="entry name" value="NADH-UBIQUINONE OXIDOREDUCTASE MWFE SUBUNIT"/>
    <property type="match status" value="1"/>
</dbReference>
<organism evidence="15 16">
    <name type="scientific">Hydnum rufescens UP504</name>
    <dbReference type="NCBI Taxonomy" id="1448309"/>
    <lineage>
        <taxon>Eukaryota</taxon>
        <taxon>Fungi</taxon>
        <taxon>Dikarya</taxon>
        <taxon>Basidiomycota</taxon>
        <taxon>Agaricomycotina</taxon>
        <taxon>Agaricomycetes</taxon>
        <taxon>Cantharellales</taxon>
        <taxon>Hydnaceae</taxon>
        <taxon>Hydnum</taxon>
    </lineage>
</organism>
<evidence type="ECO:0000313" key="16">
    <source>
        <dbReference type="Proteomes" id="UP000886523"/>
    </source>
</evidence>
<keyword evidence="8" id="KW-0999">Mitochondrion inner membrane</keyword>
<dbReference type="Pfam" id="PF15879">
    <property type="entry name" value="MWFE"/>
    <property type="match status" value="1"/>
</dbReference>
<evidence type="ECO:0000256" key="10">
    <source>
        <dbReference type="ARBA" id="ARBA00022989"/>
    </source>
</evidence>
<name>A0A9P6AWJ9_9AGAM</name>
<feature type="transmembrane region" description="Helical" evidence="14">
    <location>
        <begin position="7"/>
        <end position="28"/>
    </location>
</feature>
<evidence type="ECO:0000256" key="4">
    <source>
        <dbReference type="ARBA" id="ARBA00016392"/>
    </source>
</evidence>
<sequence>MPLPWEALIPFGLLTTMYAATGTLFSVVKRAQNDGKPPRYGIESWDEMMMDRDKRLTGSRRGQQDNPIAPEGFATNSIWATTEVSRS</sequence>
<keyword evidence="10 14" id="KW-1133">Transmembrane helix</keyword>
<evidence type="ECO:0000256" key="1">
    <source>
        <dbReference type="ARBA" id="ARBA00003195"/>
    </source>
</evidence>
<evidence type="ECO:0000256" key="5">
    <source>
        <dbReference type="ARBA" id="ARBA00022448"/>
    </source>
</evidence>
<keyword evidence="12 14" id="KW-0472">Membrane</keyword>
<keyword evidence="6" id="KW-0679">Respiratory chain</keyword>
<evidence type="ECO:0000256" key="8">
    <source>
        <dbReference type="ARBA" id="ARBA00022792"/>
    </source>
</evidence>
<evidence type="ECO:0000256" key="12">
    <source>
        <dbReference type="ARBA" id="ARBA00023136"/>
    </source>
</evidence>
<evidence type="ECO:0000256" key="11">
    <source>
        <dbReference type="ARBA" id="ARBA00023128"/>
    </source>
</evidence>
<comment type="caution">
    <text evidence="15">The sequence shown here is derived from an EMBL/GenBank/DDBJ whole genome shotgun (WGS) entry which is preliminary data.</text>
</comment>
<evidence type="ECO:0000256" key="9">
    <source>
        <dbReference type="ARBA" id="ARBA00022982"/>
    </source>
</evidence>
<dbReference type="AlphaFoldDB" id="A0A9P6AWJ9"/>
<evidence type="ECO:0000256" key="13">
    <source>
        <dbReference type="SAM" id="MobiDB-lite"/>
    </source>
</evidence>
<dbReference type="GO" id="GO:0005743">
    <property type="term" value="C:mitochondrial inner membrane"/>
    <property type="evidence" value="ECO:0007669"/>
    <property type="project" value="UniProtKB-SubCell"/>
</dbReference>
<feature type="region of interest" description="Disordered" evidence="13">
    <location>
        <begin position="55"/>
        <end position="74"/>
    </location>
</feature>
<reference evidence="15" key="1">
    <citation type="journal article" date="2020" name="Nat. Commun.">
        <title>Large-scale genome sequencing of mycorrhizal fungi provides insights into the early evolution of symbiotic traits.</title>
        <authorList>
            <person name="Miyauchi S."/>
            <person name="Kiss E."/>
            <person name="Kuo A."/>
            <person name="Drula E."/>
            <person name="Kohler A."/>
            <person name="Sanchez-Garcia M."/>
            <person name="Morin E."/>
            <person name="Andreopoulos B."/>
            <person name="Barry K.W."/>
            <person name="Bonito G."/>
            <person name="Buee M."/>
            <person name="Carver A."/>
            <person name="Chen C."/>
            <person name="Cichocki N."/>
            <person name="Clum A."/>
            <person name="Culley D."/>
            <person name="Crous P.W."/>
            <person name="Fauchery L."/>
            <person name="Girlanda M."/>
            <person name="Hayes R.D."/>
            <person name="Keri Z."/>
            <person name="LaButti K."/>
            <person name="Lipzen A."/>
            <person name="Lombard V."/>
            <person name="Magnuson J."/>
            <person name="Maillard F."/>
            <person name="Murat C."/>
            <person name="Nolan M."/>
            <person name="Ohm R.A."/>
            <person name="Pangilinan J."/>
            <person name="Pereira M.F."/>
            <person name="Perotto S."/>
            <person name="Peter M."/>
            <person name="Pfister S."/>
            <person name="Riley R."/>
            <person name="Sitrit Y."/>
            <person name="Stielow J.B."/>
            <person name="Szollosi G."/>
            <person name="Zifcakova L."/>
            <person name="Stursova M."/>
            <person name="Spatafora J.W."/>
            <person name="Tedersoo L."/>
            <person name="Vaario L.M."/>
            <person name="Yamada A."/>
            <person name="Yan M."/>
            <person name="Wang P."/>
            <person name="Xu J."/>
            <person name="Bruns T."/>
            <person name="Baldrian P."/>
            <person name="Vilgalys R."/>
            <person name="Dunand C."/>
            <person name="Henrissat B."/>
            <person name="Grigoriev I.V."/>
            <person name="Hibbett D."/>
            <person name="Nagy L.G."/>
            <person name="Martin F.M."/>
        </authorList>
    </citation>
    <scope>NUCLEOTIDE SEQUENCE</scope>
    <source>
        <strain evidence="15">UP504</strain>
    </source>
</reference>
<proteinExistence type="inferred from homology"/>
<evidence type="ECO:0000256" key="6">
    <source>
        <dbReference type="ARBA" id="ARBA00022660"/>
    </source>
</evidence>
<gene>
    <name evidence="15" type="ORF">BS47DRAFT_1296497</name>
</gene>
<protein>
    <recommendedName>
        <fullName evidence="4">NADH dehydrogenase [ubiquinone] 1 alpha subcomplex subunit 1</fullName>
    </recommendedName>
</protein>
<dbReference type="InterPro" id="IPR017384">
    <property type="entry name" value="NADH_Ub_cplx-1_asu_su-1"/>
</dbReference>
<evidence type="ECO:0000256" key="2">
    <source>
        <dbReference type="ARBA" id="ARBA00004298"/>
    </source>
</evidence>
<comment type="similarity">
    <text evidence="3">Belongs to the complex I NDUFA1 subunit family.</text>
</comment>
<keyword evidence="5" id="KW-0813">Transport</keyword>
<keyword evidence="11" id="KW-0496">Mitochondrion</keyword>
<evidence type="ECO:0000256" key="3">
    <source>
        <dbReference type="ARBA" id="ARBA00009960"/>
    </source>
</evidence>
<keyword evidence="9" id="KW-0249">Electron transport</keyword>
<dbReference type="OrthoDB" id="1920692at2759"/>
<dbReference type="Proteomes" id="UP000886523">
    <property type="component" value="Unassembled WGS sequence"/>
</dbReference>
<comment type="subcellular location">
    <subcellularLocation>
        <location evidence="2">Mitochondrion inner membrane</location>
        <topology evidence="2">Single-pass membrane protein</topology>
        <orientation evidence="2">Matrix side</orientation>
    </subcellularLocation>
</comment>
<keyword evidence="16" id="KW-1185">Reference proteome</keyword>